<name>A0AC58RP03_TOBAC</name>
<keyword evidence="1" id="KW-1185">Reference proteome</keyword>
<proteinExistence type="predicted"/>
<sequence>MLANEEVADNQTIANPVDQVDHHHPLYIHPSDTQGFVLGTCKKSNYDVSLHDLWDRYNAIVLAWFMNTVASNLISTVIYASDAYAVWEDLRERFDKECPVSVYFSRLRELWDEYETLTPPPSCGCPESKKYVEHYQLQKLYQFLTGLHDSYENAKNQVFMTRPLPNLNQAYAMIINVESQRITKKCVNSANDNNEATAVMSNRAHNSGHNGGYNNPRGYTNTNYSGGYKPKDFFNKSTVQCDYCKCKGHTKVNYFKLHGYPSDFKSKRRGGSFNAQENNVNINLNHMENSYGNLHSET</sequence>
<dbReference type="Proteomes" id="UP000790787">
    <property type="component" value="Chromosome 7"/>
</dbReference>
<dbReference type="RefSeq" id="XP_075074445.1">
    <property type="nucleotide sequence ID" value="XM_075218344.1"/>
</dbReference>
<reference evidence="2" key="2">
    <citation type="submission" date="2025-08" db="UniProtKB">
        <authorList>
            <consortium name="RefSeq"/>
        </authorList>
    </citation>
    <scope>IDENTIFICATION</scope>
    <source>
        <tissue evidence="2">Leaf</tissue>
    </source>
</reference>
<reference evidence="1" key="1">
    <citation type="journal article" date="2014" name="Nat. Commun.">
        <title>The tobacco genome sequence and its comparison with those of tomato and potato.</title>
        <authorList>
            <person name="Sierro N."/>
            <person name="Battey J.N."/>
            <person name="Ouadi S."/>
            <person name="Bakaher N."/>
            <person name="Bovet L."/>
            <person name="Willig A."/>
            <person name="Goepfert S."/>
            <person name="Peitsch M.C."/>
            <person name="Ivanov N.V."/>
        </authorList>
    </citation>
    <scope>NUCLEOTIDE SEQUENCE [LARGE SCALE GENOMIC DNA]</scope>
</reference>
<gene>
    <name evidence="2" type="primary">LOC142162044</name>
</gene>
<evidence type="ECO:0000313" key="2">
    <source>
        <dbReference type="RefSeq" id="XP_075074445.1"/>
    </source>
</evidence>
<protein>
    <submittedName>
        <fullName evidence="2">Uncharacterized protein LOC142162044</fullName>
    </submittedName>
</protein>
<organism evidence="1 2">
    <name type="scientific">Nicotiana tabacum</name>
    <name type="common">Common tobacco</name>
    <dbReference type="NCBI Taxonomy" id="4097"/>
    <lineage>
        <taxon>Eukaryota</taxon>
        <taxon>Viridiplantae</taxon>
        <taxon>Streptophyta</taxon>
        <taxon>Embryophyta</taxon>
        <taxon>Tracheophyta</taxon>
        <taxon>Spermatophyta</taxon>
        <taxon>Magnoliopsida</taxon>
        <taxon>eudicotyledons</taxon>
        <taxon>Gunneridae</taxon>
        <taxon>Pentapetalae</taxon>
        <taxon>asterids</taxon>
        <taxon>lamiids</taxon>
        <taxon>Solanales</taxon>
        <taxon>Solanaceae</taxon>
        <taxon>Nicotianoideae</taxon>
        <taxon>Nicotianeae</taxon>
        <taxon>Nicotiana</taxon>
    </lineage>
</organism>
<evidence type="ECO:0000313" key="1">
    <source>
        <dbReference type="Proteomes" id="UP000790787"/>
    </source>
</evidence>
<accession>A0AC58RP03</accession>